<sequence>MTSPALGGARGSVRYLLTKNHAVPTPACRAGALGAKSSLSFPELGEARRSVRLLLTKNHSVPTLAFRAGAPVHLLGSPQLRTFLLFFFEGRSSSNAFFHLGFSQIEEVSDCKEKT</sequence>
<organism evidence="1">
    <name type="scientific">Spodoptera frugiperda</name>
    <name type="common">Fall armyworm</name>
    <dbReference type="NCBI Taxonomy" id="7108"/>
    <lineage>
        <taxon>Eukaryota</taxon>
        <taxon>Metazoa</taxon>
        <taxon>Ecdysozoa</taxon>
        <taxon>Arthropoda</taxon>
        <taxon>Hexapoda</taxon>
        <taxon>Insecta</taxon>
        <taxon>Pterygota</taxon>
        <taxon>Neoptera</taxon>
        <taxon>Endopterygota</taxon>
        <taxon>Lepidoptera</taxon>
        <taxon>Glossata</taxon>
        <taxon>Ditrysia</taxon>
        <taxon>Noctuoidea</taxon>
        <taxon>Noctuidae</taxon>
        <taxon>Amphipyrinae</taxon>
        <taxon>Spodoptera</taxon>
    </lineage>
</organism>
<name>A0A2H1VGZ9_SPOFR</name>
<dbReference type="EMBL" id="ODYU01002524">
    <property type="protein sequence ID" value="SOQ40125.1"/>
    <property type="molecule type" value="Genomic_DNA"/>
</dbReference>
<reference evidence="1" key="1">
    <citation type="submission" date="2016-07" db="EMBL/GenBank/DDBJ databases">
        <authorList>
            <person name="Bretaudeau A."/>
        </authorList>
    </citation>
    <scope>NUCLEOTIDE SEQUENCE</scope>
    <source>
        <strain evidence="1">Rice</strain>
        <tissue evidence="1">Whole body</tissue>
    </source>
</reference>
<evidence type="ECO:0000313" key="1">
    <source>
        <dbReference type="EMBL" id="SOQ40125.1"/>
    </source>
</evidence>
<gene>
    <name evidence="1" type="ORF">SFRICE_019385</name>
</gene>
<protein>
    <submittedName>
        <fullName evidence="1">SFRICE_019385</fullName>
    </submittedName>
</protein>
<proteinExistence type="predicted"/>
<dbReference type="AlphaFoldDB" id="A0A2H1VGZ9"/>
<accession>A0A2H1VGZ9</accession>